<evidence type="ECO:0000313" key="2">
    <source>
        <dbReference type="Proteomes" id="UP000198575"/>
    </source>
</evidence>
<accession>A0A1I4WJQ2</accession>
<evidence type="ECO:0000313" key="1">
    <source>
        <dbReference type="EMBL" id="SFN13685.1"/>
    </source>
</evidence>
<gene>
    <name evidence="1" type="ORF">SAMN05216289_10573</name>
</gene>
<organism evidence="1 2">
    <name type="scientific">Dokdonella immobilis</name>
    <dbReference type="NCBI Taxonomy" id="578942"/>
    <lineage>
        <taxon>Bacteria</taxon>
        <taxon>Pseudomonadati</taxon>
        <taxon>Pseudomonadota</taxon>
        <taxon>Gammaproteobacteria</taxon>
        <taxon>Lysobacterales</taxon>
        <taxon>Rhodanobacteraceae</taxon>
        <taxon>Dokdonella</taxon>
    </lineage>
</organism>
<dbReference type="STRING" id="578942.SAMN05216289_10573"/>
<dbReference type="EMBL" id="FOVF01000005">
    <property type="protein sequence ID" value="SFN13685.1"/>
    <property type="molecule type" value="Genomic_DNA"/>
</dbReference>
<dbReference type="AlphaFoldDB" id="A0A1I4WJQ2"/>
<dbReference type="Gene3D" id="2.60.40.10">
    <property type="entry name" value="Immunoglobulins"/>
    <property type="match status" value="1"/>
</dbReference>
<name>A0A1I4WJQ2_9GAMM</name>
<dbReference type="InterPro" id="IPR013783">
    <property type="entry name" value="Ig-like_fold"/>
</dbReference>
<reference evidence="1 2" key="1">
    <citation type="submission" date="2016-10" db="EMBL/GenBank/DDBJ databases">
        <authorList>
            <person name="de Groot N.N."/>
        </authorList>
    </citation>
    <scope>NUCLEOTIDE SEQUENCE [LARGE SCALE GENOMIC DNA]</scope>
    <source>
        <strain evidence="1 2">CGMCC 1.7659</strain>
    </source>
</reference>
<dbReference type="Proteomes" id="UP000198575">
    <property type="component" value="Unassembled WGS sequence"/>
</dbReference>
<keyword evidence="2" id="KW-1185">Reference proteome</keyword>
<protein>
    <submittedName>
        <fullName evidence="1">Uncharacterized protein</fullName>
    </submittedName>
</protein>
<proteinExistence type="predicted"/>
<sequence length="476" mass="51650">MKRLSAAGRPIWISTTLLSALSIVFLSFSIAWAASSKPNEPELAARVSATDIDVGVVYPFAEIDGVSVLVNEGEGPIAIERVESRWKGLDVNVDFKPRTLKAGESVRIPISIKKDGRVGRFSDVLLVYAKGHPEPVTKIVARGFVDWIIDPASMTKDAGIVDAAHPLSATLTVKGRPGVDVRLTEVMQESKWIDAEIADGGKSLKLQAKPQMPWGAFDEFLVLETDNPQQRRVGVQVKGEMRGAVVPSTSLIDFGLVRVGIPAEQLVRLVDESGRKLNVGDVRVTGSPANAAIQECVPANSSCKMLKLSLKEDSIGAAPHGMVVIEFPDYSAELPIPFGGAAIGKDTVIHDLAKEVEAAKSKSPSISAALHETVTTSAPIEMPVPDGRGPLLKWEMANESPIYGYEVYRAAAEAGPFERVNEKMIPRLSSDTRIRSIYRWRDTQAKSGQVYWYYIGVVYLDGHKEALNTAQRVTAK</sequence>
<dbReference type="RefSeq" id="WP_175497927.1">
    <property type="nucleotide sequence ID" value="NZ_FOVF01000005.1"/>
</dbReference>